<keyword evidence="4" id="KW-1185">Reference proteome</keyword>
<keyword evidence="2" id="KW-0812">Transmembrane</keyword>
<feature type="transmembrane region" description="Helical" evidence="2">
    <location>
        <begin position="68"/>
        <end position="88"/>
    </location>
</feature>
<evidence type="ECO:0000313" key="4">
    <source>
        <dbReference type="Proteomes" id="UP000183508"/>
    </source>
</evidence>
<keyword evidence="2" id="KW-1133">Transmembrane helix</keyword>
<dbReference type="OrthoDB" id="2377192at2"/>
<evidence type="ECO:0000256" key="2">
    <source>
        <dbReference type="SAM" id="Phobius"/>
    </source>
</evidence>
<accession>A0A1I7F342</accession>
<feature type="region of interest" description="Disordered" evidence="1">
    <location>
        <begin position="22"/>
        <end position="41"/>
    </location>
</feature>
<dbReference type="Proteomes" id="UP000183508">
    <property type="component" value="Unassembled WGS sequence"/>
</dbReference>
<feature type="compositionally biased region" description="Gly residues" evidence="1">
    <location>
        <begin position="138"/>
        <end position="147"/>
    </location>
</feature>
<sequence>MTWILVAIIVVLLILLLARRGSGWSGRPVSRPYSSGSGHTPYGPGYTPYGPGYIPPSYNPMDPPPSTGFSAGSFLGGMAAGALLTYLLEQGRIDWAQYNYFNSLDQQQMMDELMQQNILQQDEIHQLQQELANRGWDGPDGGYGADAGYGIAPDPSDSSYHQVDFQRDPYDPASDSWNPGYDSGSYDAGVDGSSFGDSGFGDSGFGDSGGVDNGGDGGWV</sequence>
<feature type="compositionally biased region" description="Low complexity" evidence="1">
    <location>
        <begin position="32"/>
        <end position="41"/>
    </location>
</feature>
<evidence type="ECO:0000313" key="3">
    <source>
        <dbReference type="EMBL" id="SFU30576.1"/>
    </source>
</evidence>
<dbReference type="EMBL" id="FPBV01000001">
    <property type="protein sequence ID" value="SFU30576.1"/>
    <property type="molecule type" value="Genomic_DNA"/>
</dbReference>
<protein>
    <submittedName>
        <fullName evidence="3">Uncharacterized protein</fullName>
    </submittedName>
</protein>
<proteinExistence type="predicted"/>
<gene>
    <name evidence="3" type="ORF">SAMN05421543_10136</name>
</gene>
<dbReference type="STRING" id="392015.SAMN05421543_10136"/>
<dbReference type="AlphaFoldDB" id="A0A1I7F342"/>
<feature type="compositionally biased region" description="Gly residues" evidence="1">
    <location>
        <begin position="198"/>
        <end position="220"/>
    </location>
</feature>
<evidence type="ECO:0000256" key="1">
    <source>
        <dbReference type="SAM" id="MobiDB-lite"/>
    </source>
</evidence>
<dbReference type="RefSeq" id="WP_074948442.1">
    <property type="nucleotide sequence ID" value="NZ_FPBV01000001.1"/>
</dbReference>
<feature type="region of interest" description="Disordered" evidence="1">
    <location>
        <begin position="135"/>
        <end position="220"/>
    </location>
</feature>
<keyword evidence="2" id="KW-0472">Membrane</keyword>
<reference evidence="4" key="1">
    <citation type="submission" date="2016-10" db="EMBL/GenBank/DDBJ databases">
        <authorList>
            <person name="Varghese N."/>
        </authorList>
    </citation>
    <scope>NUCLEOTIDE SEQUENCE [LARGE SCALE GENOMIC DNA]</scope>
    <source>
        <strain evidence="4">DSM 17980</strain>
    </source>
</reference>
<name>A0A1I7F342_9BACL</name>
<organism evidence="3 4">
    <name type="scientific">Alicyclobacillus macrosporangiidus</name>
    <dbReference type="NCBI Taxonomy" id="392015"/>
    <lineage>
        <taxon>Bacteria</taxon>
        <taxon>Bacillati</taxon>
        <taxon>Bacillota</taxon>
        <taxon>Bacilli</taxon>
        <taxon>Bacillales</taxon>
        <taxon>Alicyclobacillaceae</taxon>
        <taxon>Alicyclobacillus</taxon>
    </lineage>
</organism>